<keyword evidence="1" id="KW-0812">Transmembrane</keyword>
<feature type="transmembrane region" description="Helical" evidence="1">
    <location>
        <begin position="110"/>
        <end position="133"/>
    </location>
</feature>
<feature type="transmembrane region" description="Helical" evidence="1">
    <location>
        <begin position="31"/>
        <end position="58"/>
    </location>
</feature>
<gene>
    <name evidence="2" type="ordered locus">RUM_12120</name>
</gene>
<feature type="transmembrane region" description="Helical" evidence="1">
    <location>
        <begin position="64"/>
        <end position="83"/>
    </location>
</feature>
<dbReference type="Proteomes" id="UP000007054">
    <property type="component" value="Chromosome"/>
</dbReference>
<dbReference type="HOGENOM" id="CLU_1336707_0_0_9"/>
<dbReference type="PATRIC" id="fig|213810.4.peg.1108"/>
<evidence type="ECO:0000313" key="3">
    <source>
        <dbReference type="Proteomes" id="UP000007054"/>
    </source>
</evidence>
<reference evidence="2" key="1">
    <citation type="submission" date="2010-03" db="EMBL/GenBank/DDBJ databases">
        <title>The genome sequence of Ruminococcus sp. 18P13.</title>
        <authorList>
            <consortium name="metaHIT consortium -- http://www.metahit.eu/"/>
            <person name="Pajon A."/>
            <person name="Turner K."/>
            <person name="Parkhill J."/>
            <person name="Bernalier A."/>
        </authorList>
    </citation>
    <scope>NUCLEOTIDE SEQUENCE [LARGE SCALE GENOMIC DNA]</scope>
    <source>
        <strain evidence="2">Type strain: 18P13</strain>
    </source>
</reference>
<dbReference type="KEGG" id="rch:RUM_12120"/>
<reference evidence="2" key="2">
    <citation type="submission" date="2010-03" db="EMBL/GenBank/DDBJ databases">
        <authorList>
            <person name="Pajon A."/>
        </authorList>
    </citation>
    <scope>NUCLEOTIDE SEQUENCE</scope>
    <source>
        <strain evidence="2">Type strain: 18P13</strain>
    </source>
</reference>
<dbReference type="STRING" id="213810.RUM_12120"/>
<dbReference type="BioCyc" id="RCHA213810:RUM_RS05830-MONOMER"/>
<dbReference type="AlphaFoldDB" id="D4LCK3"/>
<dbReference type="EMBL" id="FP929052">
    <property type="protein sequence ID" value="CBL17348.1"/>
    <property type="molecule type" value="Genomic_DNA"/>
</dbReference>
<protein>
    <submittedName>
        <fullName evidence="2">Uncharacterized protein</fullName>
    </submittedName>
</protein>
<organism evidence="2 3">
    <name type="scientific">Ruminococcus champanellensis (strain DSM 18848 / JCM 17042 / KCTC 15320 / 18P13)</name>
    <dbReference type="NCBI Taxonomy" id="213810"/>
    <lineage>
        <taxon>Bacteria</taxon>
        <taxon>Bacillati</taxon>
        <taxon>Bacillota</taxon>
        <taxon>Clostridia</taxon>
        <taxon>Eubacteriales</taxon>
        <taxon>Oscillospiraceae</taxon>
        <taxon>Ruminococcus</taxon>
    </lineage>
</organism>
<feature type="transmembrane region" description="Helical" evidence="1">
    <location>
        <begin position="88"/>
        <end position="104"/>
    </location>
</feature>
<dbReference type="GeneID" id="83155948"/>
<evidence type="ECO:0000256" key="1">
    <source>
        <dbReference type="SAM" id="Phobius"/>
    </source>
</evidence>
<keyword evidence="3" id="KW-1185">Reference proteome</keyword>
<dbReference type="RefSeq" id="WP_015558255.1">
    <property type="nucleotide sequence ID" value="NC_021039.1"/>
</dbReference>
<keyword evidence="1" id="KW-1133">Transmembrane helix</keyword>
<sequence>MSIPFQQQAKRMAQTAHYAECRRQKLLSDRLLKWSFLTVAGVNCLIFLIGFMMLFLTLGILGSAYFYTFWYSPFQVAFIIGLAYKKRLWCLPFLVLFACIAETWHGQMPLALAAAHLNLIVSLGAAIASFLGIRMDRQLAAREGYPQFLDTLPAKKEHLPPTTQLIQDLNRRDRPETVKETPGVMQELCIPEHLSASDHSQEEPK</sequence>
<accession>D4LCK3</accession>
<evidence type="ECO:0000313" key="2">
    <source>
        <dbReference type="EMBL" id="CBL17348.1"/>
    </source>
</evidence>
<name>D4LCK3_RUMC1</name>
<proteinExistence type="predicted"/>
<keyword evidence="1" id="KW-0472">Membrane</keyword>